<dbReference type="Proteomes" id="UP000177187">
    <property type="component" value="Unassembled WGS sequence"/>
</dbReference>
<dbReference type="NCBIfam" id="NF001099">
    <property type="entry name" value="PRK00132.1"/>
    <property type="match status" value="1"/>
</dbReference>
<dbReference type="AlphaFoldDB" id="A0A1F5FGB0"/>
<dbReference type="InterPro" id="IPR014721">
    <property type="entry name" value="Ribsml_uS5_D2-typ_fold_subgr"/>
</dbReference>
<dbReference type="SUPFAM" id="SSF54211">
    <property type="entry name" value="Ribosomal protein S5 domain 2-like"/>
    <property type="match status" value="1"/>
</dbReference>
<comment type="caution">
    <text evidence="7">The sequence shown here is derived from an EMBL/GenBank/DDBJ whole genome shotgun (WGS) entry which is preliminary data.</text>
</comment>
<name>A0A1F5FGB0_9BACT</name>
<evidence type="ECO:0000256" key="4">
    <source>
        <dbReference type="ARBA" id="ARBA00035259"/>
    </source>
</evidence>
<comment type="similarity">
    <text evidence="1 5 6">Belongs to the universal ribosomal protein uS9 family.</text>
</comment>
<evidence type="ECO:0000256" key="1">
    <source>
        <dbReference type="ARBA" id="ARBA00005251"/>
    </source>
</evidence>
<dbReference type="HAMAP" id="MF_00532_B">
    <property type="entry name" value="Ribosomal_uS9_B"/>
    <property type="match status" value="1"/>
</dbReference>
<dbReference type="GO" id="GO:0003723">
    <property type="term" value="F:RNA binding"/>
    <property type="evidence" value="ECO:0007669"/>
    <property type="project" value="TreeGrafter"/>
</dbReference>
<keyword evidence="2 5" id="KW-0689">Ribosomal protein</keyword>
<evidence type="ECO:0000256" key="3">
    <source>
        <dbReference type="ARBA" id="ARBA00023274"/>
    </source>
</evidence>
<proteinExistence type="inferred from homology"/>
<gene>
    <name evidence="5" type="primary">rpsI</name>
    <name evidence="7" type="ORF">A2Y64_02865</name>
</gene>
<dbReference type="PANTHER" id="PTHR21569:SF1">
    <property type="entry name" value="SMALL RIBOSOMAL SUBUNIT PROTEIN US9M"/>
    <property type="match status" value="1"/>
</dbReference>
<dbReference type="GO" id="GO:0003735">
    <property type="term" value="F:structural constituent of ribosome"/>
    <property type="evidence" value="ECO:0007669"/>
    <property type="project" value="InterPro"/>
</dbReference>
<evidence type="ECO:0000313" key="8">
    <source>
        <dbReference type="Proteomes" id="UP000177187"/>
    </source>
</evidence>
<dbReference type="Gene3D" id="3.30.230.10">
    <property type="match status" value="1"/>
</dbReference>
<evidence type="ECO:0000256" key="6">
    <source>
        <dbReference type="RuleBase" id="RU003815"/>
    </source>
</evidence>
<organism evidence="7 8">
    <name type="scientific">Candidatus Coatesbacteria bacterium RBG_13_66_14</name>
    <dbReference type="NCBI Taxonomy" id="1817816"/>
    <lineage>
        <taxon>Bacteria</taxon>
        <taxon>Candidatus Coatesiibacteriota</taxon>
    </lineage>
</organism>
<dbReference type="Pfam" id="PF00380">
    <property type="entry name" value="Ribosomal_S9"/>
    <property type="match status" value="1"/>
</dbReference>
<evidence type="ECO:0000256" key="2">
    <source>
        <dbReference type="ARBA" id="ARBA00022980"/>
    </source>
</evidence>
<evidence type="ECO:0000313" key="7">
    <source>
        <dbReference type="EMBL" id="OGD78577.1"/>
    </source>
</evidence>
<keyword evidence="3 5" id="KW-0687">Ribonucleoprotein</keyword>
<reference evidence="7 8" key="1">
    <citation type="journal article" date="2016" name="Nat. Commun.">
        <title>Thousands of microbial genomes shed light on interconnected biogeochemical processes in an aquifer system.</title>
        <authorList>
            <person name="Anantharaman K."/>
            <person name="Brown C.T."/>
            <person name="Hug L.A."/>
            <person name="Sharon I."/>
            <person name="Castelle C.J."/>
            <person name="Probst A.J."/>
            <person name="Thomas B.C."/>
            <person name="Singh A."/>
            <person name="Wilkins M.J."/>
            <person name="Karaoz U."/>
            <person name="Brodie E.L."/>
            <person name="Williams K.H."/>
            <person name="Hubbard S.S."/>
            <person name="Banfield J.F."/>
        </authorList>
    </citation>
    <scope>NUCLEOTIDE SEQUENCE [LARGE SCALE GENOMIC DNA]</scope>
</reference>
<dbReference type="InterPro" id="IPR023035">
    <property type="entry name" value="Ribosomal_uS9_bac/plastid"/>
</dbReference>
<sequence>MIEKSAIWATGRRKTAIARVRLVPGEGKILVNRREMEDHFPREMWRKRVRHPLEASNAADRFDVHATLTGGGLTGQADALSLGIARALEKYDPELRHTLKEAGLLRRDARIKERKKYGQRGARARFQFSKR</sequence>
<dbReference type="PROSITE" id="PS00360">
    <property type="entry name" value="RIBOSOMAL_S9"/>
    <property type="match status" value="1"/>
</dbReference>
<dbReference type="GO" id="GO:0022627">
    <property type="term" value="C:cytosolic small ribosomal subunit"/>
    <property type="evidence" value="ECO:0007669"/>
    <property type="project" value="TreeGrafter"/>
</dbReference>
<dbReference type="InterPro" id="IPR020574">
    <property type="entry name" value="Ribosomal_uS9_CS"/>
</dbReference>
<dbReference type="GO" id="GO:0006412">
    <property type="term" value="P:translation"/>
    <property type="evidence" value="ECO:0007669"/>
    <property type="project" value="UniProtKB-UniRule"/>
</dbReference>
<accession>A0A1F5FGB0</accession>
<dbReference type="InterPro" id="IPR020568">
    <property type="entry name" value="Ribosomal_Su5_D2-typ_SF"/>
</dbReference>
<evidence type="ECO:0000256" key="5">
    <source>
        <dbReference type="HAMAP-Rule" id="MF_00532"/>
    </source>
</evidence>
<dbReference type="EMBL" id="MFAF01000031">
    <property type="protein sequence ID" value="OGD78577.1"/>
    <property type="molecule type" value="Genomic_DNA"/>
</dbReference>
<dbReference type="STRING" id="1817816.A2Y64_02865"/>
<dbReference type="FunFam" id="3.30.230.10:FF:000001">
    <property type="entry name" value="30S ribosomal protein S9"/>
    <property type="match status" value="1"/>
</dbReference>
<dbReference type="PANTHER" id="PTHR21569">
    <property type="entry name" value="RIBOSOMAL PROTEIN S9"/>
    <property type="match status" value="1"/>
</dbReference>
<protein>
    <recommendedName>
        <fullName evidence="4 5">Small ribosomal subunit protein uS9</fullName>
    </recommendedName>
</protein>
<dbReference type="InterPro" id="IPR000754">
    <property type="entry name" value="Ribosomal_uS9"/>
</dbReference>